<dbReference type="PROSITE" id="PS50181">
    <property type="entry name" value="FBOX"/>
    <property type="match status" value="1"/>
</dbReference>
<organism evidence="2 3">
    <name type="scientific">Caenorhabditis nigoni</name>
    <dbReference type="NCBI Taxonomy" id="1611254"/>
    <lineage>
        <taxon>Eukaryota</taxon>
        <taxon>Metazoa</taxon>
        <taxon>Ecdysozoa</taxon>
        <taxon>Nematoda</taxon>
        <taxon>Chromadorea</taxon>
        <taxon>Rhabditida</taxon>
        <taxon>Rhabditina</taxon>
        <taxon>Rhabditomorpha</taxon>
        <taxon>Rhabditoidea</taxon>
        <taxon>Rhabditidae</taxon>
        <taxon>Peloderinae</taxon>
        <taxon>Caenorhabditis</taxon>
    </lineage>
</organism>
<accession>A0A2G5URV8</accession>
<dbReference type="Pfam" id="PF07735">
    <property type="entry name" value="FBA_2"/>
    <property type="match status" value="1"/>
</dbReference>
<feature type="domain" description="F-box" evidence="1">
    <location>
        <begin position="2"/>
        <end position="54"/>
    </location>
</feature>
<protein>
    <recommendedName>
        <fullName evidence="1">F-box domain-containing protein</fullName>
    </recommendedName>
</protein>
<keyword evidence="3" id="KW-1185">Reference proteome</keyword>
<dbReference type="EMBL" id="PDUG01000003">
    <property type="protein sequence ID" value="PIC42277.1"/>
    <property type="molecule type" value="Genomic_DNA"/>
</dbReference>
<evidence type="ECO:0000313" key="2">
    <source>
        <dbReference type="EMBL" id="PIC42277.1"/>
    </source>
</evidence>
<comment type="caution">
    <text evidence="2">The sequence shown here is derived from an EMBL/GenBank/DDBJ whole genome shotgun (WGS) entry which is preliminary data.</text>
</comment>
<dbReference type="PANTHER" id="PTHR21503">
    <property type="entry name" value="F-BOX-CONTAINING HYPOTHETICAL PROTEIN C.ELEGANS"/>
    <property type="match status" value="1"/>
</dbReference>
<dbReference type="InterPro" id="IPR012885">
    <property type="entry name" value="F-box_Sdz-33"/>
</dbReference>
<dbReference type="Proteomes" id="UP000230233">
    <property type="component" value="Chromosome III"/>
</dbReference>
<dbReference type="AlphaFoldDB" id="A0A2G5URV8"/>
<proteinExistence type="predicted"/>
<evidence type="ECO:0000313" key="3">
    <source>
        <dbReference type="Proteomes" id="UP000230233"/>
    </source>
</evidence>
<sequence>MPFPILNTPFVVLSEIINILEPNEIVNASFCSNNMNRLLKNHYQRRKPLEWKLIMSNHECCGKVDIVTSKDDEKRMTVLSLQPYSSVWKSFAGKIERNTEFLEFYFEDRVMGSKLIVQYVTNLFNINVYGLDIDRNGIWTIGWINGWQEKALAHFVFRKIPYIIDWYGDAAIDYALRNARASDYYNIDDVVSNTFRFDGNLGPMKELYIPDGGHWVTLNNLINFDAIRIVVRDSRLSVSDLYTFIRYWLAGGSPRLTLLYLEFENDRSFENFEKQLEVVEKNVVGDYRLSDDEEDFHFDHGYSIQRKDGVKAVINFDIDHFVMMVL</sequence>
<evidence type="ECO:0000259" key="1">
    <source>
        <dbReference type="PROSITE" id="PS50181"/>
    </source>
</evidence>
<name>A0A2G5URV8_9PELO</name>
<dbReference type="Pfam" id="PF00646">
    <property type="entry name" value="F-box"/>
    <property type="match status" value="1"/>
</dbReference>
<gene>
    <name evidence="2" type="primary">Cnig_chr_III.g9404</name>
    <name evidence="2" type="ORF">B9Z55_009404</name>
</gene>
<reference evidence="3" key="1">
    <citation type="submission" date="2017-10" db="EMBL/GenBank/DDBJ databases">
        <title>Rapid genome shrinkage in a self-fertile nematode reveals novel sperm competition proteins.</title>
        <authorList>
            <person name="Yin D."/>
            <person name="Schwarz E.M."/>
            <person name="Thomas C.G."/>
            <person name="Felde R.L."/>
            <person name="Korf I.F."/>
            <person name="Cutter A.D."/>
            <person name="Schartner C.M."/>
            <person name="Ralston E.J."/>
            <person name="Meyer B.J."/>
            <person name="Haag E.S."/>
        </authorList>
    </citation>
    <scope>NUCLEOTIDE SEQUENCE [LARGE SCALE GENOMIC DNA]</scope>
    <source>
        <strain evidence="3">JU1422</strain>
    </source>
</reference>
<dbReference type="InterPro" id="IPR001810">
    <property type="entry name" value="F-box_dom"/>
</dbReference>
<dbReference type="PANTHER" id="PTHR21503:SF8">
    <property type="entry name" value="F-BOX ASSOCIATED DOMAIN-CONTAINING PROTEIN-RELATED"/>
    <property type="match status" value="1"/>
</dbReference>